<evidence type="ECO:0000313" key="2">
    <source>
        <dbReference type="EMBL" id="SVD56424.1"/>
    </source>
</evidence>
<sequence>VTLSGIVLRNLRHYWRQHLGVIAGAAICSMVLVGALMVGDSVKATLKRLAGERIGQADIALLSPDGFFREALSADLSRDKKTVVAPLVVT</sequence>
<keyword evidence="1" id="KW-0472">Membrane</keyword>
<organism evidence="2">
    <name type="scientific">marine metagenome</name>
    <dbReference type="NCBI Taxonomy" id="408172"/>
    <lineage>
        <taxon>unclassified sequences</taxon>
        <taxon>metagenomes</taxon>
        <taxon>ecological metagenomes</taxon>
    </lineage>
</organism>
<feature type="non-terminal residue" evidence="2">
    <location>
        <position position="90"/>
    </location>
</feature>
<feature type="transmembrane region" description="Helical" evidence="1">
    <location>
        <begin position="20"/>
        <end position="39"/>
    </location>
</feature>
<dbReference type="AlphaFoldDB" id="A0A382WCQ9"/>
<dbReference type="EMBL" id="UINC01158729">
    <property type="protein sequence ID" value="SVD56424.1"/>
    <property type="molecule type" value="Genomic_DNA"/>
</dbReference>
<gene>
    <name evidence="2" type="ORF">METZ01_LOCUS409278</name>
</gene>
<accession>A0A382WCQ9</accession>
<protein>
    <recommendedName>
        <fullName evidence="3">MacB-like periplasmic core domain-containing protein</fullName>
    </recommendedName>
</protein>
<name>A0A382WCQ9_9ZZZZ</name>
<evidence type="ECO:0000256" key="1">
    <source>
        <dbReference type="SAM" id="Phobius"/>
    </source>
</evidence>
<keyword evidence="1" id="KW-1133">Transmembrane helix</keyword>
<proteinExistence type="predicted"/>
<reference evidence="2" key="1">
    <citation type="submission" date="2018-05" db="EMBL/GenBank/DDBJ databases">
        <authorList>
            <person name="Lanie J.A."/>
            <person name="Ng W.-L."/>
            <person name="Kazmierczak K.M."/>
            <person name="Andrzejewski T.M."/>
            <person name="Davidsen T.M."/>
            <person name="Wayne K.J."/>
            <person name="Tettelin H."/>
            <person name="Glass J.I."/>
            <person name="Rusch D."/>
            <person name="Podicherti R."/>
            <person name="Tsui H.-C.T."/>
            <person name="Winkler M.E."/>
        </authorList>
    </citation>
    <scope>NUCLEOTIDE SEQUENCE</scope>
</reference>
<keyword evidence="1" id="KW-0812">Transmembrane</keyword>
<feature type="non-terminal residue" evidence="2">
    <location>
        <position position="1"/>
    </location>
</feature>
<evidence type="ECO:0008006" key="3">
    <source>
        <dbReference type="Google" id="ProtNLM"/>
    </source>
</evidence>